<dbReference type="RefSeq" id="WP_014682208.1">
    <property type="nucleotide sequence ID" value="NC_017770.1"/>
</dbReference>
<dbReference type="PANTHER" id="PTHR33797">
    <property type="entry name" value="ORGANIC HYDROPEROXIDE RESISTANCE PROTEIN-LIKE"/>
    <property type="match status" value="1"/>
</dbReference>
<dbReference type="AlphaFoldDB" id="H8KMJ4"/>
<comment type="similarity">
    <text evidence="1">Belongs to the OsmC/Ohr family.</text>
</comment>
<gene>
    <name evidence="2" type="ordered locus">Solca_3992</name>
</gene>
<keyword evidence="3" id="KW-1185">Reference proteome</keyword>
<dbReference type="Gene3D" id="3.30.300.20">
    <property type="match status" value="1"/>
</dbReference>
<dbReference type="Gene3D" id="2.20.25.10">
    <property type="match status" value="1"/>
</dbReference>
<evidence type="ECO:0000313" key="3">
    <source>
        <dbReference type="Proteomes" id="UP000007590"/>
    </source>
</evidence>
<dbReference type="SUPFAM" id="SSF82784">
    <property type="entry name" value="OsmC-like"/>
    <property type="match status" value="1"/>
</dbReference>
<accession>H8KMJ4</accession>
<dbReference type="InterPro" id="IPR019953">
    <property type="entry name" value="OHR"/>
</dbReference>
<dbReference type="Pfam" id="PF02566">
    <property type="entry name" value="OsmC"/>
    <property type="match status" value="1"/>
</dbReference>
<dbReference type="HOGENOM" id="CLU_106355_2_1_10"/>
<proteinExistence type="inferred from homology"/>
<reference evidence="2" key="1">
    <citation type="submission" date="2012-02" db="EMBL/GenBank/DDBJ databases">
        <title>The complete genome of Solitalea canadensis DSM 3403.</title>
        <authorList>
            <consortium name="US DOE Joint Genome Institute (JGI-PGF)"/>
            <person name="Lucas S."/>
            <person name="Copeland A."/>
            <person name="Lapidus A."/>
            <person name="Glavina del Rio T."/>
            <person name="Dalin E."/>
            <person name="Tice H."/>
            <person name="Bruce D."/>
            <person name="Goodwin L."/>
            <person name="Pitluck S."/>
            <person name="Peters L."/>
            <person name="Ovchinnikova G."/>
            <person name="Lu M."/>
            <person name="Kyrpides N."/>
            <person name="Mavromatis K."/>
            <person name="Ivanova N."/>
            <person name="Brettin T."/>
            <person name="Detter J.C."/>
            <person name="Han C."/>
            <person name="Larimer F."/>
            <person name="Land M."/>
            <person name="Hauser L."/>
            <person name="Markowitz V."/>
            <person name="Cheng J.-F."/>
            <person name="Hugenholtz P."/>
            <person name="Woyke T."/>
            <person name="Wu D."/>
            <person name="Spring S."/>
            <person name="Schroeder M."/>
            <person name="Kopitz M."/>
            <person name="Brambilla E."/>
            <person name="Klenk H.-P."/>
            <person name="Eisen J.A."/>
        </authorList>
    </citation>
    <scope>NUCLEOTIDE SEQUENCE</scope>
    <source>
        <strain evidence="2">DSM 3403</strain>
    </source>
</reference>
<organism evidence="2 3">
    <name type="scientific">Solitalea canadensis (strain ATCC 29591 / DSM 3403 / JCM 21819 / LMG 8368 / NBRC 15130 / NCIMB 12057 / USAM 9D)</name>
    <name type="common">Flexibacter canadensis</name>
    <dbReference type="NCBI Taxonomy" id="929556"/>
    <lineage>
        <taxon>Bacteria</taxon>
        <taxon>Pseudomonadati</taxon>
        <taxon>Bacteroidota</taxon>
        <taxon>Sphingobacteriia</taxon>
        <taxon>Sphingobacteriales</taxon>
        <taxon>Sphingobacteriaceae</taxon>
        <taxon>Solitalea</taxon>
    </lineage>
</organism>
<dbReference type="Proteomes" id="UP000007590">
    <property type="component" value="Chromosome"/>
</dbReference>
<evidence type="ECO:0000313" key="2">
    <source>
        <dbReference type="EMBL" id="AFD08985.1"/>
    </source>
</evidence>
<dbReference type="EMBL" id="CP003349">
    <property type="protein sequence ID" value="AFD08985.1"/>
    <property type="molecule type" value="Genomic_DNA"/>
</dbReference>
<dbReference type="InterPro" id="IPR036102">
    <property type="entry name" value="OsmC/Ohrsf"/>
</dbReference>
<evidence type="ECO:0000256" key="1">
    <source>
        <dbReference type="ARBA" id="ARBA00007378"/>
    </source>
</evidence>
<sequence length="142" mass="14892">MIKPLYTATAFATGGRNGKVTSSDNVLDLEVRTPKELGGSGGEYTNPEQLFAAGYAACFDSALSLVIRMAKVEIAGPTNVTAHVSIGKNEAEGYGLGVILHVNVPGVSEELAKNLVEKAHQVCPYSNATRGNITVELNVSNN</sequence>
<dbReference type="STRING" id="929556.Solca_3992"/>
<dbReference type="eggNOG" id="COG1764">
    <property type="taxonomic scope" value="Bacteria"/>
</dbReference>
<dbReference type="GO" id="GO:0006979">
    <property type="term" value="P:response to oxidative stress"/>
    <property type="evidence" value="ECO:0007669"/>
    <property type="project" value="InterPro"/>
</dbReference>
<dbReference type="InterPro" id="IPR015946">
    <property type="entry name" value="KH_dom-like_a/b"/>
</dbReference>
<dbReference type="KEGG" id="scn:Solca_3992"/>
<name>H8KMJ4_SOLCM</name>
<dbReference type="InterPro" id="IPR003718">
    <property type="entry name" value="OsmC/Ohr_fam"/>
</dbReference>
<dbReference type="PANTHER" id="PTHR33797:SF2">
    <property type="entry name" value="ORGANIC HYDROPEROXIDE RESISTANCE PROTEIN-LIKE"/>
    <property type="match status" value="1"/>
</dbReference>
<dbReference type="NCBIfam" id="TIGR03561">
    <property type="entry name" value="organ_hyd_perox"/>
    <property type="match status" value="1"/>
</dbReference>
<protein>
    <submittedName>
        <fullName evidence="2">Peroxiredoxin, Ohr subfamily</fullName>
    </submittedName>
</protein>